<reference evidence="2" key="1">
    <citation type="submission" date="2021-09" db="EMBL/GenBank/DDBJ databases">
        <authorList>
            <consortium name="AG Swart"/>
            <person name="Singh M."/>
            <person name="Singh A."/>
            <person name="Seah K."/>
            <person name="Emmerich C."/>
        </authorList>
    </citation>
    <scope>NUCLEOTIDE SEQUENCE</scope>
    <source>
        <strain evidence="2">ATCC30299</strain>
    </source>
</reference>
<keyword evidence="3" id="KW-1185">Reference proteome</keyword>
<proteinExistence type="predicted"/>
<feature type="domain" description="DUF7646" evidence="1">
    <location>
        <begin position="35"/>
        <end position="87"/>
    </location>
</feature>
<name>A0AAU9K6T6_9CILI</name>
<dbReference type="Proteomes" id="UP001162131">
    <property type="component" value="Unassembled WGS sequence"/>
</dbReference>
<sequence>MEDFENRPKAEKYFPQADATLEGAQSKMQFLQENTEIAIGIPLRHQIYSLLQLSDQGGLTVQEVSKKLCLNTKTCAKVLDEMVSKYPDIKATAHRYGRVFVHKYHISQKQEEKHEKLLEDEEYLTQVNQDTLDLIKKTECDYGKTILKAIEVNVKADRRPTNRQRVTHQTYIRSLFIVSRIQTLKVSSIYEMKEMIKSDLEPNAKWSLDKKTVLRIVWKLQGVGLIRQMCFRITLKKNDEHDLQYLGDEYGCIEKDKKVIKLNGTTDARGNTVLYKVIIALPNMCESDPLVLAYPLLQNPTNRKPIATPGYKLPSSVPIFSKSIYLKKFYQEDHKYFKKIKEISAENFIEIVKTLYKCKGELEKKDEKIEDDGSMQIEDEEVPEVARKAINCSVFIKWAEEFHRKWILKCYEIFIGKFRVSSTYLALKSIQNSQKKDTQINNKLSLAYGNISFKPANIHSFTSIPEKLFNNPIDEKMDIDEKLLCSSTSSDANENNGDGEIFEEQLKEIRKNIDELNFLKHRKLPKKRKGGVVDAAATIKKVFLTLENKPMMITIEQIDSLTKKLDVEPTHFLSYLQMLGIISECLGKFKVNPPWMWMWWGLHKFIINSLLKNLTFNSMVQLPI</sequence>
<protein>
    <recommendedName>
        <fullName evidence="1">DUF7646 domain-containing protein</fullName>
    </recommendedName>
</protein>
<dbReference type="AlphaFoldDB" id="A0AAU9K6T6"/>
<evidence type="ECO:0000313" key="2">
    <source>
        <dbReference type="EMBL" id="CAG9334745.1"/>
    </source>
</evidence>
<evidence type="ECO:0000313" key="3">
    <source>
        <dbReference type="Proteomes" id="UP001162131"/>
    </source>
</evidence>
<accession>A0AAU9K6T6</accession>
<dbReference type="InterPro" id="IPR056063">
    <property type="entry name" value="DUF7646"/>
</dbReference>
<gene>
    <name evidence="2" type="ORF">BSTOLATCC_MIC62330</name>
</gene>
<comment type="caution">
    <text evidence="2">The sequence shown here is derived from an EMBL/GenBank/DDBJ whole genome shotgun (WGS) entry which is preliminary data.</text>
</comment>
<organism evidence="2 3">
    <name type="scientific">Blepharisma stoltei</name>
    <dbReference type="NCBI Taxonomy" id="1481888"/>
    <lineage>
        <taxon>Eukaryota</taxon>
        <taxon>Sar</taxon>
        <taxon>Alveolata</taxon>
        <taxon>Ciliophora</taxon>
        <taxon>Postciliodesmatophora</taxon>
        <taxon>Heterotrichea</taxon>
        <taxon>Heterotrichida</taxon>
        <taxon>Blepharismidae</taxon>
        <taxon>Blepharisma</taxon>
    </lineage>
</organism>
<dbReference type="EMBL" id="CAJZBQ010000060">
    <property type="protein sequence ID" value="CAG9334745.1"/>
    <property type="molecule type" value="Genomic_DNA"/>
</dbReference>
<dbReference type="Pfam" id="PF24657">
    <property type="entry name" value="DUF7646"/>
    <property type="match status" value="1"/>
</dbReference>
<evidence type="ECO:0000259" key="1">
    <source>
        <dbReference type="Pfam" id="PF24657"/>
    </source>
</evidence>